<dbReference type="EMBL" id="QXGJ01000006">
    <property type="protein sequence ID" value="RSX50645.1"/>
    <property type="molecule type" value="Genomic_DNA"/>
</dbReference>
<protein>
    <submittedName>
        <fullName evidence="3">Aspartate racemase</fullName>
    </submittedName>
</protein>
<dbReference type="Gene3D" id="3.40.50.1860">
    <property type="match status" value="2"/>
</dbReference>
<dbReference type="PANTHER" id="PTHR21198:SF7">
    <property type="entry name" value="ASPARTATE-GLUTAMATE RACEMASE FAMILY"/>
    <property type="match status" value="1"/>
</dbReference>
<reference evidence="3 4" key="1">
    <citation type="submission" date="2018-09" db="EMBL/GenBank/DDBJ databases">
        <title>Characterization of the phylogenetic diversity of five novel species belonging to the genus Bifidobacterium.</title>
        <authorList>
            <person name="Lugli G.A."/>
            <person name="Duranti S."/>
            <person name="Milani C."/>
        </authorList>
    </citation>
    <scope>NUCLEOTIDE SEQUENCE [LARGE SCALE GENOMIC DNA]</scope>
    <source>
        <strain evidence="3 4">2028B</strain>
    </source>
</reference>
<dbReference type="GO" id="GO:0047661">
    <property type="term" value="F:amino-acid racemase activity"/>
    <property type="evidence" value="ECO:0007669"/>
    <property type="project" value="InterPro"/>
</dbReference>
<evidence type="ECO:0000313" key="3">
    <source>
        <dbReference type="EMBL" id="RSX50645.1"/>
    </source>
</evidence>
<dbReference type="InterPro" id="IPR001920">
    <property type="entry name" value="Asp/Glu_race"/>
</dbReference>
<dbReference type="NCBIfam" id="TIGR00035">
    <property type="entry name" value="asp_race"/>
    <property type="match status" value="1"/>
</dbReference>
<evidence type="ECO:0000313" key="4">
    <source>
        <dbReference type="Proteomes" id="UP000288607"/>
    </source>
</evidence>
<proteinExistence type="inferred from homology"/>
<dbReference type="PANTHER" id="PTHR21198">
    <property type="entry name" value="GLUTAMATE RACEMASE"/>
    <property type="match status" value="1"/>
</dbReference>
<dbReference type="InterPro" id="IPR033134">
    <property type="entry name" value="Asp/Glu_racemase_AS_2"/>
</dbReference>
<dbReference type="InterPro" id="IPR004380">
    <property type="entry name" value="Asp_race"/>
</dbReference>
<gene>
    <name evidence="3" type="ORF">D2E23_1310</name>
</gene>
<dbReference type="SUPFAM" id="SSF53681">
    <property type="entry name" value="Aspartate/glutamate racemase"/>
    <property type="match status" value="2"/>
</dbReference>
<dbReference type="AlphaFoldDB" id="A0A430FCS7"/>
<comment type="caution">
    <text evidence="3">The sequence shown here is derived from an EMBL/GenBank/DDBJ whole genome shotgun (WGS) entry which is preliminary data.</text>
</comment>
<evidence type="ECO:0000256" key="1">
    <source>
        <dbReference type="ARBA" id="ARBA00007847"/>
    </source>
</evidence>
<dbReference type="Proteomes" id="UP000288607">
    <property type="component" value="Unassembled WGS sequence"/>
</dbReference>
<dbReference type="PROSITE" id="PS00924">
    <property type="entry name" value="ASP_GLU_RACEMASE_2"/>
    <property type="match status" value="1"/>
</dbReference>
<dbReference type="PROSITE" id="PS00923">
    <property type="entry name" value="ASP_GLU_RACEMASE_1"/>
    <property type="match status" value="1"/>
</dbReference>
<comment type="similarity">
    <text evidence="1">Belongs to the aspartate/glutamate racemases family.</text>
</comment>
<dbReference type="Pfam" id="PF01177">
    <property type="entry name" value="Asp_Glu_race"/>
    <property type="match status" value="1"/>
</dbReference>
<sequence length="250" mass="28089">MPQEADKASGAYMKRPFFAVLGGMGSLATESYVRLVNQATHAHRDQEFLDYVVFNDASVPDRTEFILGRSDEDPFPVIADDIEKATAMGASFIVLTCNTAHYFYDRFQALTDVPILHMPRGAVRRMSRLYPAGEYRRVGFMGTEGSRASGVYRKAVEEAGYEFVEPDESMQYRVDYLIYHDVKGTGELNQERYKAAIDTMLDYYRCDTVILGCTELSVLNEAFPMPDKPIIDAQAILVDDTVARAKALRG</sequence>
<dbReference type="InterPro" id="IPR018187">
    <property type="entry name" value="Asp/Glu_racemase_AS_1"/>
</dbReference>
<organism evidence="3 4">
    <name type="scientific">Bifidobacterium callimiconis</name>
    <dbReference type="NCBI Taxonomy" id="2306973"/>
    <lineage>
        <taxon>Bacteria</taxon>
        <taxon>Bacillati</taxon>
        <taxon>Actinomycetota</taxon>
        <taxon>Actinomycetes</taxon>
        <taxon>Bifidobacteriales</taxon>
        <taxon>Bifidobacteriaceae</taxon>
        <taxon>Bifidobacterium</taxon>
    </lineage>
</organism>
<keyword evidence="2" id="KW-0413">Isomerase</keyword>
<accession>A0A430FCS7</accession>
<dbReference type="InterPro" id="IPR015942">
    <property type="entry name" value="Asp/Glu/hydantoin_racemase"/>
</dbReference>
<keyword evidence="4" id="KW-1185">Reference proteome</keyword>
<name>A0A430FCS7_9BIFI</name>
<evidence type="ECO:0000256" key="2">
    <source>
        <dbReference type="ARBA" id="ARBA00023235"/>
    </source>
</evidence>